<name>A0A2Z4HFV9_9EUKA</name>
<sequence>MKTTSFIIIWTFIGFLLNIIATFTPFEIPFLDITKGYNIEFLGMGINLQIASLLFVSCVGGATASKYAQLLYLAMGIIGEPLYINGSTFDMFQEPTFGYILGSIFASETVGEKAFESKLNLLNILKSCYIGLFIVHLCGFVGLLLFAPTGIIWVSFILKYSLIPLPSQIILVFFTSILAFLFRRIL</sequence>
<dbReference type="GO" id="GO:0005886">
    <property type="term" value="C:plasma membrane"/>
    <property type="evidence" value="ECO:0007669"/>
    <property type="project" value="InterPro"/>
</dbReference>
<feature type="transmembrane region" description="Helical" evidence="1">
    <location>
        <begin position="162"/>
        <end position="182"/>
    </location>
</feature>
<dbReference type="Gene3D" id="1.10.1760.20">
    <property type="match status" value="1"/>
</dbReference>
<evidence type="ECO:0000256" key="1">
    <source>
        <dbReference type="SAM" id="Phobius"/>
    </source>
</evidence>
<dbReference type="Pfam" id="PF02632">
    <property type="entry name" value="BioY"/>
    <property type="match status" value="1"/>
</dbReference>
<dbReference type="GO" id="GO:0015225">
    <property type="term" value="F:biotin transmembrane transporter activity"/>
    <property type="evidence" value="ECO:0007669"/>
    <property type="project" value="InterPro"/>
</dbReference>
<gene>
    <name evidence="2" type="primary">bioY</name>
</gene>
<dbReference type="RefSeq" id="YP_009504445.1">
    <property type="nucleotide sequence ID" value="NC_038215.1"/>
</dbReference>
<organism evidence="2">
    <name type="scientific">Cyanophora sudae</name>
    <dbReference type="NCBI Taxonomy" id="1522369"/>
    <lineage>
        <taxon>Eukaryota</taxon>
        <taxon>Glaucocystophyceae</taxon>
        <taxon>Cyanophorales</taxon>
        <taxon>Cyanophoraceae</taxon>
        <taxon>Cyanophora</taxon>
    </lineage>
</organism>
<feature type="transmembrane region" description="Helical" evidence="1">
    <location>
        <begin position="7"/>
        <end position="26"/>
    </location>
</feature>
<feature type="transmembrane region" description="Helical" evidence="1">
    <location>
        <begin position="128"/>
        <end position="156"/>
    </location>
</feature>
<dbReference type="GeneID" id="37543738"/>
<keyword evidence="2" id="KW-0934">Plastid</keyword>
<reference evidence="2" key="1">
    <citation type="journal article" date="2018" name="Adv. Bot. Res.">
        <title>Chapter Four - Comparative Plastid Genomics of Glaucophytes species.</title>
        <authorList>
            <person name="Reyes-Prieto A."/>
            <person name="Russell S."/>
            <person name="Figueroa-Martinez F."/>
            <person name="Jackson C."/>
        </authorList>
    </citation>
    <scope>NUCLEOTIDE SEQUENCE</scope>
    <source>
        <strain evidence="2">NIES-764</strain>
    </source>
</reference>
<keyword evidence="1" id="KW-0472">Membrane</keyword>
<geneLocation type="plastid" evidence="2"/>
<dbReference type="PANTHER" id="PTHR34295">
    <property type="entry name" value="BIOTIN TRANSPORTER BIOY"/>
    <property type="match status" value="1"/>
</dbReference>
<feature type="transmembrane region" description="Helical" evidence="1">
    <location>
        <begin position="46"/>
        <end position="65"/>
    </location>
</feature>
<keyword evidence="1" id="KW-0812">Transmembrane</keyword>
<keyword evidence="1" id="KW-1133">Transmembrane helix</keyword>
<dbReference type="InterPro" id="IPR003784">
    <property type="entry name" value="BioY"/>
</dbReference>
<protein>
    <submittedName>
        <fullName evidence="2">Biotin transporter BioY</fullName>
    </submittedName>
</protein>
<dbReference type="EMBL" id="MG601102">
    <property type="protein sequence ID" value="AWW13657.1"/>
    <property type="molecule type" value="Genomic_DNA"/>
</dbReference>
<dbReference type="AlphaFoldDB" id="A0A2Z4HFV9"/>
<proteinExistence type="predicted"/>
<dbReference type="PANTHER" id="PTHR34295:SF1">
    <property type="entry name" value="BIOTIN TRANSPORTER BIOY"/>
    <property type="match status" value="1"/>
</dbReference>
<accession>A0A2Z4HFV9</accession>
<evidence type="ECO:0000313" key="2">
    <source>
        <dbReference type="EMBL" id="AWW13657.1"/>
    </source>
</evidence>
<dbReference type="PIRSF" id="PIRSF016661">
    <property type="entry name" value="BioY"/>
    <property type="match status" value="1"/>
</dbReference>